<organism evidence="3 4">
    <name type="scientific">Litorilituus sediminis</name>
    <dbReference type="NCBI Taxonomy" id="718192"/>
    <lineage>
        <taxon>Bacteria</taxon>
        <taxon>Pseudomonadati</taxon>
        <taxon>Pseudomonadota</taxon>
        <taxon>Gammaproteobacteria</taxon>
        <taxon>Alteromonadales</taxon>
        <taxon>Colwelliaceae</taxon>
        <taxon>Litorilituus</taxon>
    </lineage>
</organism>
<dbReference type="RefSeq" id="WP_130601110.1">
    <property type="nucleotide sequence ID" value="NZ_CP034759.1"/>
</dbReference>
<dbReference type="Pfam" id="PF07589">
    <property type="entry name" value="PEP-CTERM"/>
    <property type="match status" value="1"/>
</dbReference>
<evidence type="ECO:0000313" key="3">
    <source>
        <dbReference type="EMBL" id="QBG35689.1"/>
    </source>
</evidence>
<evidence type="ECO:0000256" key="1">
    <source>
        <dbReference type="SAM" id="SignalP"/>
    </source>
</evidence>
<gene>
    <name evidence="3" type="ORF">EMK97_08185</name>
</gene>
<proteinExistence type="predicted"/>
<dbReference type="KEGG" id="lsd:EMK97_08185"/>
<protein>
    <submittedName>
        <fullName evidence="3">PEP-CTERM sorting domain-containing protein</fullName>
    </submittedName>
</protein>
<dbReference type="InterPro" id="IPR013424">
    <property type="entry name" value="Ice-binding_C"/>
</dbReference>
<dbReference type="AlphaFoldDB" id="A0A4P6P690"/>
<dbReference type="Proteomes" id="UP000290244">
    <property type="component" value="Chromosome"/>
</dbReference>
<dbReference type="OrthoDB" id="5570639at2"/>
<feature type="domain" description="Ice-binding protein C-terminal" evidence="2">
    <location>
        <begin position="184"/>
        <end position="205"/>
    </location>
</feature>
<accession>A0A4P6P690</accession>
<dbReference type="NCBIfam" id="TIGR02595">
    <property type="entry name" value="PEP_CTERM"/>
    <property type="match status" value="1"/>
</dbReference>
<feature type="chain" id="PRO_5020281344" evidence="1">
    <location>
        <begin position="20"/>
        <end position="208"/>
    </location>
</feature>
<dbReference type="NCBIfam" id="NF038127">
    <property type="entry name" value="FDP_fam"/>
    <property type="match status" value="1"/>
</dbReference>
<sequence>MKKAILGALVFVMSLTANATLITTESFTGNFDNDESRFYISFDVTADNSLVEFTSWGYAGGVNAAGTTILDGGFDSQLFVFDTASVLLASDDDASNIESISSGNSWDAFISITLDIGSYFAVLTQYNSDYLSGDLVTGTWSDSNTSGFVDASGNVRTSAYAFDISGANLANVGGIGHNTTPTDIPEPSSIALFGLVLAGLASRKKFAK</sequence>
<evidence type="ECO:0000313" key="4">
    <source>
        <dbReference type="Proteomes" id="UP000290244"/>
    </source>
</evidence>
<dbReference type="EMBL" id="CP034759">
    <property type="protein sequence ID" value="QBG35689.1"/>
    <property type="molecule type" value="Genomic_DNA"/>
</dbReference>
<keyword evidence="4" id="KW-1185">Reference proteome</keyword>
<feature type="signal peptide" evidence="1">
    <location>
        <begin position="1"/>
        <end position="19"/>
    </location>
</feature>
<reference evidence="3 4" key="1">
    <citation type="submission" date="2018-12" db="EMBL/GenBank/DDBJ databases">
        <title>Complete genome of Litorilituus sediminis.</title>
        <authorList>
            <person name="Liu A."/>
            <person name="Rong J."/>
        </authorList>
    </citation>
    <scope>NUCLEOTIDE SEQUENCE [LARGE SCALE GENOMIC DNA]</scope>
    <source>
        <strain evidence="3 4">JCM 17549</strain>
    </source>
</reference>
<evidence type="ECO:0000259" key="2">
    <source>
        <dbReference type="Pfam" id="PF07589"/>
    </source>
</evidence>
<keyword evidence="1" id="KW-0732">Signal</keyword>
<name>A0A4P6P690_9GAMM</name>